<keyword evidence="6" id="KW-0902">Two-component regulatory system</keyword>
<gene>
    <name evidence="10" type="ORF">P256_01945</name>
</gene>
<dbReference type="Pfam" id="PF00512">
    <property type="entry name" value="HisKA"/>
    <property type="match status" value="1"/>
</dbReference>
<dbReference type="PANTHER" id="PTHR45453">
    <property type="entry name" value="PHOSPHATE REGULON SENSOR PROTEIN PHOR"/>
    <property type="match status" value="1"/>
</dbReference>
<keyword evidence="4" id="KW-0808">Transferase</keyword>
<dbReference type="PATRIC" id="fig|1392540.3.peg.1875"/>
<dbReference type="GO" id="GO:0016036">
    <property type="term" value="P:cellular response to phosphate starvation"/>
    <property type="evidence" value="ECO:0007669"/>
    <property type="project" value="TreeGrafter"/>
</dbReference>
<organism evidence="10 11">
    <name type="scientific">Acinetobacter nectaris CIP 110549</name>
    <dbReference type="NCBI Taxonomy" id="1392540"/>
    <lineage>
        <taxon>Bacteria</taxon>
        <taxon>Pseudomonadati</taxon>
        <taxon>Pseudomonadota</taxon>
        <taxon>Gammaproteobacteria</taxon>
        <taxon>Moraxellales</taxon>
        <taxon>Moraxellaceae</taxon>
        <taxon>Acinetobacter</taxon>
    </lineage>
</organism>
<feature type="transmembrane region" description="Helical" evidence="8">
    <location>
        <begin position="102"/>
        <end position="119"/>
    </location>
</feature>
<dbReference type="AlphaFoldDB" id="V2TKW8"/>
<evidence type="ECO:0000313" key="11">
    <source>
        <dbReference type="Proteomes" id="UP000023785"/>
    </source>
</evidence>
<dbReference type="GO" id="GO:0004721">
    <property type="term" value="F:phosphoprotein phosphatase activity"/>
    <property type="evidence" value="ECO:0007669"/>
    <property type="project" value="TreeGrafter"/>
</dbReference>
<dbReference type="Gene3D" id="1.10.287.130">
    <property type="match status" value="1"/>
</dbReference>
<dbReference type="InterPro" id="IPR036097">
    <property type="entry name" value="HisK_dim/P_sf"/>
</dbReference>
<evidence type="ECO:0000256" key="6">
    <source>
        <dbReference type="ARBA" id="ARBA00023012"/>
    </source>
</evidence>
<name>V2TKW8_9GAMM</name>
<dbReference type="InterPro" id="IPR000014">
    <property type="entry name" value="PAS"/>
</dbReference>
<dbReference type="SUPFAM" id="SSF47384">
    <property type="entry name" value="Homodimeric domain of signal transducing histidine kinase"/>
    <property type="match status" value="1"/>
</dbReference>
<dbReference type="PANTHER" id="PTHR45453:SF1">
    <property type="entry name" value="PHOSPHATE REGULON SENSOR PROTEIN PHOR"/>
    <property type="match status" value="1"/>
</dbReference>
<dbReference type="Gene3D" id="3.30.565.10">
    <property type="entry name" value="Histidine kinase-like ATPase, C-terminal domain"/>
    <property type="match status" value="1"/>
</dbReference>
<dbReference type="EMBL" id="AYER01000007">
    <property type="protein sequence ID" value="ESK38406.1"/>
    <property type="molecule type" value="Genomic_DNA"/>
</dbReference>
<dbReference type="InterPro" id="IPR036890">
    <property type="entry name" value="HATPase_C_sf"/>
</dbReference>
<dbReference type="GO" id="GO:0005886">
    <property type="term" value="C:plasma membrane"/>
    <property type="evidence" value="ECO:0007669"/>
    <property type="project" value="TreeGrafter"/>
</dbReference>
<dbReference type="SMART" id="SM00388">
    <property type="entry name" value="HisKA"/>
    <property type="match status" value="1"/>
</dbReference>
<evidence type="ECO:0000256" key="1">
    <source>
        <dbReference type="ARBA" id="ARBA00000085"/>
    </source>
</evidence>
<evidence type="ECO:0000256" key="4">
    <source>
        <dbReference type="ARBA" id="ARBA00022679"/>
    </source>
</evidence>
<keyword evidence="8" id="KW-1133">Transmembrane helix</keyword>
<evidence type="ECO:0000313" key="10">
    <source>
        <dbReference type="EMBL" id="ESK38406.1"/>
    </source>
</evidence>
<dbReference type="SMART" id="SM00387">
    <property type="entry name" value="HATPase_c"/>
    <property type="match status" value="1"/>
</dbReference>
<dbReference type="Gene3D" id="3.30.450.20">
    <property type="entry name" value="PAS domain"/>
    <property type="match status" value="1"/>
</dbReference>
<protein>
    <recommendedName>
        <fullName evidence="2">histidine kinase</fullName>
        <ecNumber evidence="2">2.7.13.3</ecNumber>
    </recommendedName>
</protein>
<evidence type="ECO:0000259" key="9">
    <source>
        <dbReference type="PROSITE" id="PS50109"/>
    </source>
</evidence>
<dbReference type="STRING" id="1392540.P256_01945"/>
<dbReference type="eggNOG" id="COG4191">
    <property type="taxonomic scope" value="Bacteria"/>
</dbReference>
<dbReference type="Proteomes" id="UP000023785">
    <property type="component" value="Unassembled WGS sequence"/>
</dbReference>
<dbReference type="OrthoDB" id="9815750at2"/>
<evidence type="ECO:0000256" key="8">
    <source>
        <dbReference type="SAM" id="Phobius"/>
    </source>
</evidence>
<dbReference type="RefSeq" id="WP_023273563.1">
    <property type="nucleotide sequence ID" value="NZ_KI530734.1"/>
</dbReference>
<dbReference type="InterPro" id="IPR003661">
    <property type="entry name" value="HisK_dim/P_dom"/>
</dbReference>
<keyword evidence="5" id="KW-0418">Kinase</keyword>
<dbReference type="Pfam" id="PF13188">
    <property type="entry name" value="PAS_8"/>
    <property type="match status" value="1"/>
</dbReference>
<evidence type="ECO:0000256" key="2">
    <source>
        <dbReference type="ARBA" id="ARBA00012438"/>
    </source>
</evidence>
<dbReference type="EC" id="2.7.13.3" evidence="2"/>
<keyword evidence="7 8" id="KW-0472">Membrane</keyword>
<dbReference type="PROSITE" id="PS50109">
    <property type="entry name" value="HIS_KIN"/>
    <property type="match status" value="1"/>
</dbReference>
<feature type="transmembrane region" description="Helical" evidence="8">
    <location>
        <begin position="20"/>
        <end position="37"/>
    </location>
</feature>
<feature type="transmembrane region" description="Helical" evidence="8">
    <location>
        <begin position="49"/>
        <end position="67"/>
    </location>
</feature>
<keyword evidence="3" id="KW-0597">Phosphoprotein</keyword>
<keyword evidence="8" id="KW-0812">Transmembrane</keyword>
<dbReference type="SUPFAM" id="SSF55874">
    <property type="entry name" value="ATPase domain of HSP90 chaperone/DNA topoisomerase II/histidine kinase"/>
    <property type="match status" value="1"/>
</dbReference>
<dbReference type="CDD" id="cd00075">
    <property type="entry name" value="HATPase"/>
    <property type="match status" value="1"/>
</dbReference>
<dbReference type="CDD" id="cd00082">
    <property type="entry name" value="HisKA"/>
    <property type="match status" value="1"/>
</dbReference>
<dbReference type="GO" id="GO:0000155">
    <property type="term" value="F:phosphorelay sensor kinase activity"/>
    <property type="evidence" value="ECO:0007669"/>
    <property type="project" value="InterPro"/>
</dbReference>
<dbReference type="Pfam" id="PF02518">
    <property type="entry name" value="HATPase_c"/>
    <property type="match status" value="1"/>
</dbReference>
<dbReference type="InterPro" id="IPR005467">
    <property type="entry name" value="His_kinase_dom"/>
</dbReference>
<comment type="catalytic activity">
    <reaction evidence="1">
        <text>ATP + protein L-histidine = ADP + protein N-phospho-L-histidine.</text>
        <dbReference type="EC" id="2.7.13.3"/>
    </reaction>
</comment>
<comment type="caution">
    <text evidence="10">The sequence shown here is derived from an EMBL/GenBank/DDBJ whole genome shotgun (WGS) entry which is preliminary data.</text>
</comment>
<keyword evidence="11" id="KW-1185">Reference proteome</keyword>
<feature type="domain" description="Histidine kinase" evidence="9">
    <location>
        <begin position="318"/>
        <end position="520"/>
    </location>
</feature>
<dbReference type="InterPro" id="IPR050351">
    <property type="entry name" value="BphY/WalK/GraS-like"/>
</dbReference>
<reference evidence="10 11" key="1">
    <citation type="submission" date="2013-10" db="EMBL/GenBank/DDBJ databases">
        <title>The Genome Sequence of Acinetobacter nectaris CIP 110549.</title>
        <authorList>
            <consortium name="The Broad Institute Genomics Platform"/>
            <consortium name="The Broad Institute Genome Sequencing Center for Infectious Disease"/>
            <person name="Cerqueira G."/>
            <person name="Feldgarden M."/>
            <person name="Courvalin P."/>
            <person name="Grillot-Courvalin C."/>
            <person name="Clermont D."/>
            <person name="Rocha E."/>
            <person name="Yoon E.-J."/>
            <person name="Nemec A."/>
            <person name="Young S.K."/>
            <person name="Zeng Q."/>
            <person name="Gargeya S."/>
            <person name="Fitzgerald M."/>
            <person name="Abouelleil A."/>
            <person name="Alvarado L."/>
            <person name="Berlin A.M."/>
            <person name="Chapman S.B."/>
            <person name="Gainer-Dewar J."/>
            <person name="Goldberg J."/>
            <person name="Gnerre S."/>
            <person name="Griggs A."/>
            <person name="Gujja S."/>
            <person name="Hansen M."/>
            <person name="Howarth C."/>
            <person name="Imamovic A."/>
            <person name="Ireland A."/>
            <person name="Larimer J."/>
            <person name="McCowan C."/>
            <person name="Murphy C."/>
            <person name="Pearson M."/>
            <person name="Poon T.W."/>
            <person name="Priest M."/>
            <person name="Roberts A."/>
            <person name="Saif S."/>
            <person name="Shea T."/>
            <person name="Sykes S."/>
            <person name="Wortman J."/>
            <person name="Nusbaum C."/>
            <person name="Birren B."/>
        </authorList>
    </citation>
    <scope>NUCLEOTIDE SEQUENCE [LARGE SCALE GENOMIC DNA]</scope>
    <source>
        <strain evidence="10 11">CIP 110549</strain>
    </source>
</reference>
<feature type="transmembrane region" description="Helical" evidence="8">
    <location>
        <begin position="153"/>
        <end position="174"/>
    </location>
</feature>
<dbReference type="Pfam" id="PF25323">
    <property type="entry name" value="6TM_PilS"/>
    <property type="match status" value="1"/>
</dbReference>
<evidence type="ECO:0000256" key="3">
    <source>
        <dbReference type="ARBA" id="ARBA00022553"/>
    </source>
</evidence>
<proteinExistence type="predicted"/>
<accession>V2TKW8</accession>
<evidence type="ECO:0000256" key="7">
    <source>
        <dbReference type="ARBA" id="ARBA00023136"/>
    </source>
</evidence>
<dbReference type="InterPro" id="IPR003594">
    <property type="entry name" value="HATPase_dom"/>
</dbReference>
<dbReference type="HOGENOM" id="CLU_000445_114_39_6"/>
<evidence type="ECO:0000256" key="5">
    <source>
        <dbReference type="ARBA" id="ARBA00022777"/>
    </source>
</evidence>
<dbReference type="SUPFAM" id="SSF55785">
    <property type="entry name" value="PYP-like sensor domain (PAS domain)"/>
    <property type="match status" value="1"/>
</dbReference>
<dbReference type="InterPro" id="IPR035965">
    <property type="entry name" value="PAS-like_dom_sf"/>
</dbReference>
<sequence length="524" mass="60045">MMRAIPDSLSLYRLGLWYGMYRIIIASGLLVIFFLNVPHDLLNYKYQNIYIFTLIIYTIINLFQLLLLPQSDAPLSKKIKFFSIVDVCCFSMLTFAQGTSNLHISLLFAITIFITNLLLPHKTALTLTLCSIIAVVYIPFIDSWIYVNHLNNIGSTLFLAFLFIAIYITAQFTANRFERLSKVNNSQSIAILQLQDLNQYILEQVDMGYLVINQNQHIILANPAAYELLGIPHTQKIVDLPLQDIQKDLYRHINAQPITQGERFIFEVKQSSNQIHIRIQMLKVPEQLLTLFIMQDAQRLNNHVQQLKLAALGQLSASIAHEIRNPLASIVQANDLLIEANSDEKIMLQKMIAKQSQRINHIIESTLEMARHKAPTAMFITLNTLINDCLENDFSDIPSDQIHLSITENIFIKFDETHLRQVLINLIRNALRHNSAYNTHIEVKIYTKNLRVFIDILNFGMDIPTQHVKNLFSPFFTTEIDGTGLGLYLSRSLCDANQATLNYIKLDHATCFRIECPQVLLEAN</sequence>
<feature type="transmembrane region" description="Helical" evidence="8">
    <location>
        <begin position="126"/>
        <end position="147"/>
    </location>
</feature>